<gene>
    <name evidence="1" type="ORF">UX45_C0032G0003</name>
</gene>
<dbReference type="AlphaFoldDB" id="A0A0G1PDM5"/>
<proteinExistence type="predicted"/>
<dbReference type="Proteomes" id="UP000034705">
    <property type="component" value="Unassembled WGS sequence"/>
</dbReference>
<name>A0A0G1PDM5_9BACT</name>
<dbReference type="EMBL" id="LCMG01000032">
    <property type="protein sequence ID" value="KKU30909.1"/>
    <property type="molecule type" value="Genomic_DNA"/>
</dbReference>
<comment type="caution">
    <text evidence="1">The sequence shown here is derived from an EMBL/GenBank/DDBJ whole genome shotgun (WGS) entry which is preliminary data.</text>
</comment>
<evidence type="ECO:0000313" key="2">
    <source>
        <dbReference type="Proteomes" id="UP000034705"/>
    </source>
</evidence>
<protein>
    <submittedName>
        <fullName evidence="1">Uncharacterized protein</fullName>
    </submittedName>
</protein>
<reference evidence="1 2" key="1">
    <citation type="journal article" date="2015" name="Nature">
        <title>rRNA introns, odd ribosomes, and small enigmatic genomes across a large radiation of phyla.</title>
        <authorList>
            <person name="Brown C.T."/>
            <person name="Hug L.A."/>
            <person name="Thomas B.C."/>
            <person name="Sharon I."/>
            <person name="Castelle C.J."/>
            <person name="Singh A."/>
            <person name="Wilkins M.J."/>
            <person name="Williams K.H."/>
            <person name="Banfield J.F."/>
        </authorList>
    </citation>
    <scope>NUCLEOTIDE SEQUENCE [LARGE SCALE GENOMIC DNA]</scope>
</reference>
<organism evidence="1 2">
    <name type="scientific">Candidatus Uhrbacteria bacterium GW2011_GWF2_46_218</name>
    <dbReference type="NCBI Taxonomy" id="1619001"/>
    <lineage>
        <taxon>Bacteria</taxon>
        <taxon>Candidatus Uhriibacteriota</taxon>
    </lineage>
</organism>
<evidence type="ECO:0000313" key="1">
    <source>
        <dbReference type="EMBL" id="KKU30909.1"/>
    </source>
</evidence>
<sequence>MAQRALDLPPHVEARKQTLVEEVLTLCKKHGFSHPKDLATSPDTSHIPLFDLQLLADLMSKLEYIVKHRELPPEEEPRELVDDREYTLEIPERHMVHEVFEKNGRFLCAFRSFRRNTDAPGNYKVFRDSGEKIMPLCKKVFESFLCACGKDTIVAWQQGDERAFVLQYIDRETPAHLQGEKDKLLIDGGKLLAVKDEDGDYPLNKRGEFIGIPGGYKNVDTVLQVGEKYFFAAQEKGESRTHVYDEQGNKVDETGGMEWIKQLAWYKGRLIMFAVNVVTGILEMDGTPVAGTEERGNLQGMSVIDDQLFFVTRRINPSENDHYLGCLEKEIPQIQVPFSSDRGVIAKTGGDVYVTDGNTVTVFYEDGEIMEGMDTLSPLHFDDDTSVHISRDVLRNKDIILVCDEQERFALRQGKKAGILPTWSAKKIHALGQIDDHRFFVIGEENGKVVKRVFDLHKL</sequence>
<accession>A0A0G1PDM5</accession>